<accession>A0A559LWL7</accession>
<dbReference type="AlphaFoldDB" id="A0A559LWL7"/>
<organism evidence="8 9">
    <name type="scientific">Fusarium oxysporum f. sp. cubense</name>
    <dbReference type="NCBI Taxonomy" id="61366"/>
    <lineage>
        <taxon>Eukaryota</taxon>
        <taxon>Fungi</taxon>
        <taxon>Dikarya</taxon>
        <taxon>Ascomycota</taxon>
        <taxon>Pezizomycotina</taxon>
        <taxon>Sordariomycetes</taxon>
        <taxon>Hypocreomycetidae</taxon>
        <taxon>Hypocreales</taxon>
        <taxon>Nectriaceae</taxon>
        <taxon>Fusarium</taxon>
        <taxon>Fusarium oxysporum species complex</taxon>
    </lineage>
</organism>
<evidence type="ECO:0000259" key="7">
    <source>
        <dbReference type="Pfam" id="PF04082"/>
    </source>
</evidence>
<sequence length="747" mass="83573">MRDFAWVAMVSTHPGIAFKIWGTWRWTKPTNLPRMRWGLSWDVLTRHERFVHHIAKPADRRRASRTQPLQSQAFQEDHLPATNTWDVQATESLQPATSIVSEIETEIQSIWDPIRNISFDYSNIDMHSNCVGPVDAVLLDSDYSLLPNQSRALETEITRNDDGLNLSGVINSLFPATHNDISAGFMATEESRPAVGPFHSNSEPVPVDGRVMEPVAIRYPIPGSTDLPTPPSSDQTSWETSTRLSELVENTTETQSHLPTQPLLDDAVMVQLKIAVERGSRRPQHHILPGKVKCQRYMRFFFQSFHVHMPLMHIPTFQARNSPSALLLSMLAIGALYSFDTLEARILHSLSKAAFHTEEWPEMQASYLQTLLTICYFAHWSDDASIRSDGLNFQTRLARELRPIREDLCSSQCHDWQSWVEAETQKSRAILGSIVFIGLVNASSMSDEVSIRSDYEFEMPYDEPLWFCPSADAWKTRHSSFQTPKSFKTAFHSLFSASKPICVAPSAFSHLALMHTLWAHVRHSRITTMTLPQHLAAHVHQSVATALERWLLSIKELCATSEEISRANPSLMASGIILWEVACVHLHADTTALADAKAITLGLVEDGRDSNPLLICTQRSSSMATAAKHTLIFLRGPISSGINLLKTTGSINISPGHCLLGYHCIVLLIRWLYTIEYEVERGVNCSKEEQTVLDAVTSLIEDSGIDHIHGLPLSKAVAAVWAEVLNSSNRILGVEKLLGRFLATSVS</sequence>
<dbReference type="GO" id="GO:0000978">
    <property type="term" value="F:RNA polymerase II cis-regulatory region sequence-specific DNA binding"/>
    <property type="evidence" value="ECO:0007669"/>
    <property type="project" value="InterPro"/>
</dbReference>
<dbReference type="GO" id="GO:0006351">
    <property type="term" value="P:DNA-templated transcription"/>
    <property type="evidence" value="ECO:0007669"/>
    <property type="project" value="InterPro"/>
</dbReference>
<dbReference type="EMBL" id="SRMI01000001">
    <property type="protein sequence ID" value="TVY79770.1"/>
    <property type="molecule type" value="Genomic_DNA"/>
</dbReference>
<keyword evidence="5" id="KW-0862">Zinc</keyword>
<name>A0A559LWL7_FUSOC</name>
<keyword evidence="6" id="KW-0539">Nucleus</keyword>
<gene>
    <name evidence="8" type="ORF">Focb16_v008187</name>
</gene>
<dbReference type="GO" id="GO:0000785">
    <property type="term" value="C:chromatin"/>
    <property type="evidence" value="ECO:0007669"/>
    <property type="project" value="TreeGrafter"/>
</dbReference>
<dbReference type="GO" id="GO:0000981">
    <property type="term" value="F:DNA-binding transcription factor activity, RNA polymerase II-specific"/>
    <property type="evidence" value="ECO:0007669"/>
    <property type="project" value="InterPro"/>
</dbReference>
<comment type="caution">
    <text evidence="8">The sequence shown here is derived from an EMBL/GenBank/DDBJ whole genome shotgun (WGS) entry which is preliminary data.</text>
</comment>
<evidence type="ECO:0000313" key="9">
    <source>
        <dbReference type="Proteomes" id="UP000320707"/>
    </source>
</evidence>
<proteinExistence type="predicted"/>
<dbReference type="GO" id="GO:0008270">
    <property type="term" value="F:zinc ion binding"/>
    <property type="evidence" value="ECO:0007669"/>
    <property type="project" value="UniProtKB-KW"/>
</dbReference>
<dbReference type="InterPro" id="IPR051059">
    <property type="entry name" value="VerF-like"/>
</dbReference>
<keyword evidence="2" id="KW-0479">Metal-binding</keyword>
<dbReference type="PANTHER" id="PTHR40626">
    <property type="entry name" value="MIP31509P"/>
    <property type="match status" value="1"/>
</dbReference>
<evidence type="ECO:0000256" key="5">
    <source>
        <dbReference type="ARBA" id="ARBA00022833"/>
    </source>
</evidence>
<evidence type="ECO:0000313" key="8">
    <source>
        <dbReference type="EMBL" id="TVY79770.1"/>
    </source>
</evidence>
<evidence type="ECO:0000256" key="2">
    <source>
        <dbReference type="ARBA" id="ARBA00022723"/>
    </source>
</evidence>
<evidence type="ECO:0000256" key="6">
    <source>
        <dbReference type="ARBA" id="ARBA00023242"/>
    </source>
</evidence>
<keyword evidence="4" id="KW-0863">Zinc-finger</keyword>
<dbReference type="PANTHER" id="PTHR40626:SF34">
    <property type="entry name" value="ZINC FINGER PROTEIN YGR067C"/>
    <property type="match status" value="1"/>
</dbReference>
<protein>
    <recommendedName>
        <fullName evidence="7">Xylanolytic transcriptional activator regulatory domain-containing protein</fullName>
    </recommendedName>
</protein>
<evidence type="ECO:0000256" key="1">
    <source>
        <dbReference type="ARBA" id="ARBA00004123"/>
    </source>
</evidence>
<feature type="domain" description="Xylanolytic transcriptional activator regulatory" evidence="7">
    <location>
        <begin position="300"/>
        <end position="493"/>
    </location>
</feature>
<evidence type="ECO:0000256" key="4">
    <source>
        <dbReference type="ARBA" id="ARBA00022771"/>
    </source>
</evidence>
<dbReference type="Proteomes" id="UP000320707">
    <property type="component" value="Unassembled WGS sequence"/>
</dbReference>
<dbReference type="Pfam" id="PF04082">
    <property type="entry name" value="Fungal_trans"/>
    <property type="match status" value="1"/>
</dbReference>
<dbReference type="InterPro" id="IPR007219">
    <property type="entry name" value="XnlR_reg_dom"/>
</dbReference>
<comment type="subcellular location">
    <subcellularLocation>
        <location evidence="1">Nucleus</location>
    </subcellularLocation>
</comment>
<dbReference type="CDD" id="cd12148">
    <property type="entry name" value="fungal_TF_MHR"/>
    <property type="match status" value="1"/>
</dbReference>
<evidence type="ECO:0000256" key="3">
    <source>
        <dbReference type="ARBA" id="ARBA00022737"/>
    </source>
</evidence>
<reference evidence="8 9" key="1">
    <citation type="journal article" date="2019" name="Microbiol. Resour. Announc.">
        <title>High-quality draft genome sequence of Fusarium oxysporum f. sp. cubense strain 160527, a causal agent of Panama disease.</title>
        <authorList>
            <person name="Asai S."/>
            <person name="Ayukawa Y."/>
            <person name="Gan P."/>
            <person name="Masuda S."/>
            <person name="Komatsu K."/>
            <person name="Shirasu K."/>
            <person name="Arie T."/>
        </authorList>
    </citation>
    <scope>NUCLEOTIDE SEQUENCE [LARGE SCALE GENOMIC DNA]</scope>
    <source>
        <strain evidence="8 9">160527</strain>
    </source>
</reference>
<keyword evidence="3" id="KW-0677">Repeat</keyword>
<dbReference type="GO" id="GO:0005634">
    <property type="term" value="C:nucleus"/>
    <property type="evidence" value="ECO:0007669"/>
    <property type="project" value="UniProtKB-SubCell"/>
</dbReference>